<keyword evidence="4 7" id="KW-0067">ATP-binding</keyword>
<sequence>MRYWPLRCKSGAKSGTLRPLDGTICDQLTINNNDNGKGETTIIKRIKELAKRAFSSKDTPSNSRLPALKVIPRDKHPVSRNDISKNALKVLYRLHNSGFDAYLVGGCVRDILLGIQPKDFDVTTNATPEQVKSLFRNCRLIGRRFRLAHVVFGKEIIEVATFRGHHADEPDAKTAKKNQHAHSDEHGQLVRDNVYGTIEEDAERRDFTANALYYNIADFAIYDFANGVDDINKGILRLIGDAETRYREDPVRMLRAVRFATKLNMQMDNAVREPINELAPLLANIPPARLFDEFLKMFMSGKATANFSLMMELGLFQQLFPMLKGHLSDAQSPAYQMLLKAFKDTDKRIAEDKRVTPAYLIAVLLWWPLLARKEQLENEGGLPPMDAINIAAADVVHRQSQRVSIPKRFSLPAREIWQLQRRLQVTKGGRAMKALEHKRFRAAYDFMLLRAHAQPEEKKLAELAQFWTEAQNNPAKLKTGKSGAPTGKPRRRRRGPRKKKPQSNSDNGSA</sequence>
<dbReference type="SUPFAM" id="SSF81301">
    <property type="entry name" value="Nucleotidyltransferase"/>
    <property type="match status" value="1"/>
</dbReference>
<dbReference type="Pfam" id="PF12626">
    <property type="entry name" value="PolyA_pol_arg_C"/>
    <property type="match status" value="1"/>
</dbReference>
<feature type="compositionally biased region" description="Basic residues" evidence="9">
    <location>
        <begin position="488"/>
        <end position="501"/>
    </location>
</feature>
<dbReference type="PANTHER" id="PTHR43051">
    <property type="entry name" value="POLYNUCLEOTIDE ADENYLYLTRANSFERASE FAMILY PROTEIN"/>
    <property type="match status" value="1"/>
</dbReference>
<dbReference type="NCBIfam" id="TIGR01942">
    <property type="entry name" value="pcnB"/>
    <property type="match status" value="1"/>
</dbReference>
<feature type="active site" evidence="7">
    <location>
        <position position="121"/>
    </location>
</feature>
<dbReference type="InterPro" id="IPR043519">
    <property type="entry name" value="NT_sf"/>
</dbReference>
<dbReference type="Pfam" id="PF12627">
    <property type="entry name" value="PolyA_pol_RNAbd"/>
    <property type="match status" value="1"/>
</dbReference>
<evidence type="ECO:0000313" key="13">
    <source>
        <dbReference type="EMBL" id="ASG64976.1"/>
    </source>
</evidence>
<dbReference type="InterPro" id="IPR010206">
    <property type="entry name" value="PolA_pol_I"/>
</dbReference>
<feature type="domain" description="Poly A polymerase head" evidence="10">
    <location>
        <begin position="101"/>
        <end position="237"/>
    </location>
</feature>
<dbReference type="InterPro" id="IPR052191">
    <property type="entry name" value="tRNA_ntf/polyA_polymerase_I"/>
</dbReference>
<dbReference type="HAMAP" id="MF_00957">
    <property type="entry name" value="PolyA_pol"/>
    <property type="match status" value="1"/>
</dbReference>
<reference evidence="13 14" key="1">
    <citation type="submission" date="2017-06" db="EMBL/GenBank/DDBJ databases">
        <title>Complete genome sequence of Idiomarina piscisalsi strain 10PY1A isolated from soil of Soudi Arabia.</title>
        <authorList>
            <person name="Kim M.-C."/>
            <person name="Jung B.K."/>
            <person name="Budiyanto F."/>
            <person name="Nzila A."/>
            <person name="Shin J.-H."/>
        </authorList>
    </citation>
    <scope>NUCLEOTIDE SEQUENCE [LARGE SCALE GENOMIC DNA]</scope>
    <source>
        <strain evidence="13 14">10PY1A</strain>
    </source>
</reference>
<keyword evidence="3 7" id="KW-0547">Nucleotide-binding</keyword>
<organism evidence="13 14">
    <name type="scientific">Idiomarina piscisalsi</name>
    <dbReference type="NCBI Taxonomy" id="1096243"/>
    <lineage>
        <taxon>Bacteria</taxon>
        <taxon>Pseudomonadati</taxon>
        <taxon>Pseudomonadota</taxon>
        <taxon>Gammaproteobacteria</taxon>
        <taxon>Alteromonadales</taxon>
        <taxon>Idiomarinaceae</taxon>
        <taxon>Idiomarina</taxon>
    </lineage>
</organism>
<dbReference type="CDD" id="cd05398">
    <property type="entry name" value="NT_ClassII-CCAase"/>
    <property type="match status" value="1"/>
</dbReference>
<dbReference type="Pfam" id="PF01743">
    <property type="entry name" value="PolyA_pol"/>
    <property type="match status" value="1"/>
</dbReference>
<dbReference type="InterPro" id="IPR032828">
    <property type="entry name" value="PolyA_RNA-bd"/>
</dbReference>
<feature type="domain" description="Polymerase A arginine-rich C-terminal" evidence="11">
    <location>
        <begin position="381"/>
        <end position="499"/>
    </location>
</feature>
<evidence type="ECO:0000313" key="14">
    <source>
        <dbReference type="Proteomes" id="UP000197717"/>
    </source>
</evidence>
<evidence type="ECO:0000259" key="11">
    <source>
        <dbReference type="Pfam" id="PF12626"/>
    </source>
</evidence>
<name>A0ABM6LR01_9GAMM</name>
<dbReference type="InterPro" id="IPR002646">
    <property type="entry name" value="PolA_pol_head_dom"/>
</dbReference>
<dbReference type="InterPro" id="IPR025866">
    <property type="entry name" value="PolyA_pol_arg_C_dom"/>
</dbReference>
<keyword evidence="6 7" id="KW-0804">Transcription</keyword>
<evidence type="ECO:0000256" key="8">
    <source>
        <dbReference type="RuleBase" id="RU003953"/>
    </source>
</evidence>
<keyword evidence="2 7" id="KW-0808">Transferase</keyword>
<evidence type="ECO:0000256" key="3">
    <source>
        <dbReference type="ARBA" id="ARBA00022741"/>
    </source>
</evidence>
<evidence type="ECO:0000256" key="1">
    <source>
        <dbReference type="ARBA" id="ARBA00022664"/>
    </source>
</evidence>
<evidence type="ECO:0000256" key="5">
    <source>
        <dbReference type="ARBA" id="ARBA00022884"/>
    </source>
</evidence>
<accession>A0ABM6LR01</accession>
<evidence type="ECO:0000256" key="2">
    <source>
        <dbReference type="ARBA" id="ARBA00022679"/>
    </source>
</evidence>
<comment type="similarity">
    <text evidence="7 8">Belongs to the tRNA nucleotidyltransferase/poly(A) polymerase family.</text>
</comment>
<feature type="region of interest" description="Disordered" evidence="9">
    <location>
        <begin position="470"/>
        <end position="510"/>
    </location>
</feature>
<dbReference type="SUPFAM" id="SSF81891">
    <property type="entry name" value="Poly A polymerase C-terminal region-like"/>
    <property type="match status" value="1"/>
</dbReference>
<dbReference type="Gene3D" id="1.10.3090.10">
    <property type="entry name" value="cca-adding enzyme, domain 2"/>
    <property type="match status" value="1"/>
</dbReference>
<comment type="function">
    <text evidence="7">Adds poly(A) tail to the 3' end of many RNAs, which usually targets these RNAs for decay. Plays a significant role in the global control of gene expression, through influencing the rate of transcript degradation, and in the general RNA quality control.</text>
</comment>
<evidence type="ECO:0000256" key="7">
    <source>
        <dbReference type="HAMAP-Rule" id="MF_00957"/>
    </source>
</evidence>
<evidence type="ECO:0000259" key="12">
    <source>
        <dbReference type="Pfam" id="PF12627"/>
    </source>
</evidence>
<dbReference type="Gene3D" id="3.30.460.10">
    <property type="entry name" value="Beta Polymerase, domain 2"/>
    <property type="match status" value="1"/>
</dbReference>
<protein>
    <recommendedName>
        <fullName evidence="7">Poly(A) polymerase I</fullName>
        <shortName evidence="7">PAP I</shortName>
        <ecNumber evidence="7">2.7.7.19</ecNumber>
    </recommendedName>
</protein>
<proteinExistence type="inferred from homology"/>
<feature type="domain" description="tRNA nucleotidyltransferase/poly(A) polymerase RNA and SrmB- binding" evidence="12">
    <location>
        <begin position="264"/>
        <end position="324"/>
    </location>
</feature>
<dbReference type="EMBL" id="CP022133">
    <property type="protein sequence ID" value="ASG64976.1"/>
    <property type="molecule type" value="Genomic_DNA"/>
</dbReference>
<evidence type="ECO:0000256" key="4">
    <source>
        <dbReference type="ARBA" id="ARBA00022840"/>
    </source>
</evidence>
<evidence type="ECO:0000256" key="9">
    <source>
        <dbReference type="SAM" id="MobiDB-lite"/>
    </source>
</evidence>
<dbReference type="Proteomes" id="UP000197717">
    <property type="component" value="Chromosome"/>
</dbReference>
<keyword evidence="5 7" id="KW-0694">RNA-binding</keyword>
<dbReference type="PANTHER" id="PTHR43051:SF1">
    <property type="entry name" value="POLYNUCLEOTIDE ADENYLYLTRANSFERASE FAMILY PROTEIN"/>
    <property type="match status" value="1"/>
</dbReference>
<evidence type="ECO:0000256" key="6">
    <source>
        <dbReference type="ARBA" id="ARBA00023163"/>
    </source>
</evidence>
<dbReference type="EC" id="2.7.7.19" evidence="7"/>
<feature type="active site" evidence="7">
    <location>
        <position position="206"/>
    </location>
</feature>
<evidence type="ECO:0000259" key="10">
    <source>
        <dbReference type="Pfam" id="PF01743"/>
    </source>
</evidence>
<keyword evidence="14" id="KW-1185">Reference proteome</keyword>
<keyword evidence="1 7" id="KW-0507">mRNA processing</keyword>
<gene>
    <name evidence="7" type="primary">pcnB</name>
    <name evidence="13" type="ORF">CEW91_01865</name>
</gene>
<feature type="active site" evidence="7">
    <location>
        <position position="119"/>
    </location>
</feature>
<comment type="catalytic activity">
    <reaction evidence="7">
        <text>RNA(n) + ATP = RNA(n)-3'-adenine ribonucleotide + diphosphate</text>
        <dbReference type="Rhea" id="RHEA:11332"/>
        <dbReference type="Rhea" id="RHEA-COMP:14527"/>
        <dbReference type="Rhea" id="RHEA-COMP:17347"/>
        <dbReference type="ChEBI" id="CHEBI:30616"/>
        <dbReference type="ChEBI" id="CHEBI:33019"/>
        <dbReference type="ChEBI" id="CHEBI:140395"/>
        <dbReference type="ChEBI" id="CHEBI:173115"/>
        <dbReference type="EC" id="2.7.7.19"/>
    </reaction>
</comment>